<dbReference type="Proteomes" id="UP000231183">
    <property type="component" value="Unassembled WGS sequence"/>
</dbReference>
<dbReference type="Gene3D" id="3.60.15.10">
    <property type="entry name" value="Ribonuclease Z/Hydroxyacylglutathione hydrolase-like"/>
    <property type="match status" value="1"/>
</dbReference>
<dbReference type="SUPFAM" id="SSF56281">
    <property type="entry name" value="Metallo-hydrolase/oxidoreductase"/>
    <property type="match status" value="1"/>
</dbReference>
<dbReference type="AlphaFoldDB" id="A0A2M6W563"/>
<accession>A0A2M6W563</accession>
<sequence length="204" mass="22490">MHISWLGQTCVKIQTKNQDQDALIVIDPYKPTTGNFPRSFSPNIVLFCGSSQNSATLSQDPFQIETLGEFELKNIVIYSLPAGQGNKAFKIVSEEMTIVHLGRLTENIANGEMEALLNPDILLIPAGGSPSYITRKIAANLATALEPRIIIPIGYQCDTAPNDKQLNVFISELGLKPENSDKKIIIKKKDLPAEETKLIILEKE</sequence>
<protein>
    <recommendedName>
        <fullName evidence="3">Lactamase</fullName>
    </recommendedName>
</protein>
<proteinExistence type="predicted"/>
<evidence type="ECO:0000313" key="1">
    <source>
        <dbReference type="EMBL" id="PIT87942.1"/>
    </source>
</evidence>
<name>A0A2M6W563_9BACT</name>
<dbReference type="PANTHER" id="PTHR39189:SF1">
    <property type="entry name" value="UPF0173 METAL-DEPENDENT HYDROLASE YTKL"/>
    <property type="match status" value="1"/>
</dbReference>
<reference evidence="2" key="1">
    <citation type="submission" date="2017-09" db="EMBL/GenBank/DDBJ databases">
        <title>Depth-based differentiation of microbial function through sediment-hosted aquifers and enrichment of novel symbionts in the deep terrestrial subsurface.</title>
        <authorList>
            <person name="Probst A.J."/>
            <person name="Ladd B."/>
            <person name="Jarett J.K."/>
            <person name="Geller-Mcgrath D.E."/>
            <person name="Sieber C.M.K."/>
            <person name="Emerson J.B."/>
            <person name="Anantharaman K."/>
            <person name="Thomas B.C."/>
            <person name="Malmstrom R."/>
            <person name="Stieglmeier M."/>
            <person name="Klingl A."/>
            <person name="Woyke T."/>
            <person name="Ryan C.M."/>
            <person name="Banfield J.F."/>
        </authorList>
    </citation>
    <scope>NUCLEOTIDE SEQUENCE [LARGE SCALE GENOMIC DNA]</scope>
</reference>
<comment type="caution">
    <text evidence="1">The sequence shown here is derived from an EMBL/GenBank/DDBJ whole genome shotgun (WGS) entry which is preliminary data.</text>
</comment>
<dbReference type="EMBL" id="PFBX01000002">
    <property type="protein sequence ID" value="PIT87942.1"/>
    <property type="molecule type" value="Genomic_DNA"/>
</dbReference>
<gene>
    <name evidence="1" type="ORF">COU31_00035</name>
</gene>
<dbReference type="PANTHER" id="PTHR39189">
    <property type="entry name" value="UPF0173 METAL-DEPENDENT HYDROLASE YTKL"/>
    <property type="match status" value="1"/>
</dbReference>
<organism evidence="1 2">
    <name type="scientific">Candidatus Magasanikbacteria bacterium CG10_big_fil_rev_8_21_14_0_10_40_10</name>
    <dbReference type="NCBI Taxonomy" id="1974648"/>
    <lineage>
        <taxon>Bacteria</taxon>
        <taxon>Candidatus Magasanikiibacteriota</taxon>
    </lineage>
</organism>
<dbReference type="InterPro" id="IPR036866">
    <property type="entry name" value="RibonucZ/Hydroxyglut_hydro"/>
</dbReference>
<evidence type="ECO:0008006" key="3">
    <source>
        <dbReference type="Google" id="ProtNLM"/>
    </source>
</evidence>
<dbReference type="Pfam" id="PF13483">
    <property type="entry name" value="Lactamase_B_3"/>
    <property type="match status" value="1"/>
</dbReference>
<evidence type="ECO:0000313" key="2">
    <source>
        <dbReference type="Proteomes" id="UP000231183"/>
    </source>
</evidence>